<dbReference type="PANTHER" id="PTHR43244">
    <property type="match status" value="1"/>
</dbReference>
<accession>A0A2U9PRQ8</accession>
<reference evidence="2 3" key="1">
    <citation type="journal article" date="2013" name="Genome Announc.">
        <title>Draft genome sequence of MKD8, a conjugal recipient Mycobacterium smegmatis strain.</title>
        <authorList>
            <person name="Gray T.A."/>
            <person name="Palumbo M.J."/>
            <person name="Derbyshire K.M."/>
        </authorList>
    </citation>
    <scope>NUCLEOTIDE SEQUENCE [LARGE SCALE GENOMIC DNA]</scope>
    <source>
        <strain evidence="2 3">MKD8</strain>
    </source>
</reference>
<dbReference type="AlphaFoldDB" id="A0A2U9PRQ8"/>
<dbReference type="EMBL" id="CP027541">
    <property type="protein sequence ID" value="AWT54418.1"/>
    <property type="molecule type" value="Genomic_DNA"/>
</dbReference>
<sequence length="337" mass="36031">MQISCAFATASDTPNHVALAESLGYRRAWLYDSPAVITDVWMTLARCAERTTRIGLGPGVLVPSLRHPMVNASAIAELATLAPGRVAVAVGTGFTGRLALGQRPIRWSDVADYVRCLKTLLAGETAEWEGARIRMLQLPGFGAPRPLRVPLLIAADGSRGRAVAAELADGVFSVLPPRPTGPGVPNRRSQLVFGTVLSDGEDLASSRVVETLASSAVLHYHRVYLLGGSAAVDELPGGRSWRKAVESYPADERHLAIHLVQPDRRHRPHLDSLIRPGMLVGTGAHVAKLITRYRAAGVTEIVYQPAGPDIERELHAFADAAGLTIGRRHAVCPLAST</sequence>
<dbReference type="InterPro" id="IPR036661">
    <property type="entry name" value="Luciferase-like_sf"/>
</dbReference>
<gene>
    <name evidence="2" type="ORF">D806_034460</name>
</gene>
<dbReference type="SUPFAM" id="SSF51679">
    <property type="entry name" value="Bacterial luciferase-like"/>
    <property type="match status" value="1"/>
</dbReference>
<protein>
    <submittedName>
        <fullName evidence="2">5,10-methylenetetrahydromethanopterin reductase</fullName>
    </submittedName>
</protein>
<dbReference type="Pfam" id="PF00296">
    <property type="entry name" value="Bac_luciferase"/>
    <property type="match status" value="1"/>
</dbReference>
<evidence type="ECO:0000259" key="1">
    <source>
        <dbReference type="Pfam" id="PF00296"/>
    </source>
</evidence>
<dbReference type="RefSeq" id="WP_003894888.1">
    <property type="nucleotide sequence ID" value="NZ_CP027541.1"/>
</dbReference>
<evidence type="ECO:0000313" key="3">
    <source>
        <dbReference type="Proteomes" id="UP000011200"/>
    </source>
</evidence>
<evidence type="ECO:0000313" key="2">
    <source>
        <dbReference type="EMBL" id="AWT54418.1"/>
    </source>
</evidence>
<reference evidence="3" key="2">
    <citation type="submission" date="2018-03" db="EMBL/GenBank/DDBJ databases">
        <authorList>
            <person name="Derbyshire K."/>
            <person name="Gray T.A."/>
            <person name="Champion M."/>
        </authorList>
    </citation>
    <scope>NUCLEOTIDE SEQUENCE [LARGE SCALE GENOMIC DNA]</scope>
    <source>
        <strain evidence="3">MKD8</strain>
    </source>
</reference>
<dbReference type="GO" id="GO:0016705">
    <property type="term" value="F:oxidoreductase activity, acting on paired donors, with incorporation or reduction of molecular oxygen"/>
    <property type="evidence" value="ECO:0007669"/>
    <property type="project" value="InterPro"/>
</dbReference>
<dbReference type="InterPro" id="IPR050564">
    <property type="entry name" value="F420-G6PD/mer"/>
</dbReference>
<name>A0A2U9PRQ8_MYCSE</name>
<dbReference type="PANTHER" id="PTHR43244:SF2">
    <property type="entry name" value="CONSERVED HYPOTHETICAL ALANINE AND PROLINE-RICH PROTEIN"/>
    <property type="match status" value="1"/>
</dbReference>
<dbReference type="InterPro" id="IPR011251">
    <property type="entry name" value="Luciferase-like_dom"/>
</dbReference>
<organism evidence="2 3">
    <name type="scientific">Mycolicibacterium smegmatis (strain MKD8)</name>
    <name type="common">Mycobacterium smegmatis</name>
    <dbReference type="NCBI Taxonomy" id="1214915"/>
    <lineage>
        <taxon>Bacteria</taxon>
        <taxon>Bacillati</taxon>
        <taxon>Actinomycetota</taxon>
        <taxon>Actinomycetes</taxon>
        <taxon>Mycobacteriales</taxon>
        <taxon>Mycobacteriaceae</taxon>
        <taxon>Mycolicibacterium</taxon>
    </lineage>
</organism>
<dbReference type="Proteomes" id="UP000011200">
    <property type="component" value="Chromosome"/>
</dbReference>
<feature type="domain" description="Luciferase-like" evidence="1">
    <location>
        <begin position="10"/>
        <end position="299"/>
    </location>
</feature>
<dbReference type="Gene3D" id="3.20.20.30">
    <property type="entry name" value="Luciferase-like domain"/>
    <property type="match status" value="1"/>
</dbReference>
<proteinExistence type="predicted"/>